<evidence type="ECO:0000313" key="4">
    <source>
        <dbReference type="Proteomes" id="UP000467193"/>
    </source>
</evidence>
<name>A0A7I7QJA5_9MYCO</name>
<evidence type="ECO:0000256" key="2">
    <source>
        <dbReference type="SAM" id="Phobius"/>
    </source>
</evidence>
<dbReference type="KEGG" id="msei:MSEDJ_04280"/>
<keyword evidence="2" id="KW-0472">Membrane</keyword>
<keyword evidence="2" id="KW-0812">Transmembrane</keyword>
<keyword evidence="4" id="KW-1185">Reference proteome</keyword>
<organism evidence="3 4">
    <name type="scientific">Mycolicibacterium sediminis</name>
    <dbReference type="NCBI Taxonomy" id="1286180"/>
    <lineage>
        <taxon>Bacteria</taxon>
        <taxon>Bacillati</taxon>
        <taxon>Actinomycetota</taxon>
        <taxon>Actinomycetes</taxon>
        <taxon>Mycobacteriales</taxon>
        <taxon>Mycobacteriaceae</taxon>
        <taxon>Mycolicibacterium</taxon>
    </lineage>
</organism>
<reference evidence="3 4" key="1">
    <citation type="journal article" date="2019" name="Emerg. Microbes Infect.">
        <title>Comprehensive subspecies identification of 175 nontuberculous mycobacteria species based on 7547 genomic profiles.</title>
        <authorList>
            <person name="Matsumoto Y."/>
            <person name="Kinjo T."/>
            <person name="Motooka D."/>
            <person name="Nabeya D."/>
            <person name="Jung N."/>
            <person name="Uechi K."/>
            <person name="Horii T."/>
            <person name="Iida T."/>
            <person name="Fujita J."/>
            <person name="Nakamura S."/>
        </authorList>
    </citation>
    <scope>NUCLEOTIDE SEQUENCE [LARGE SCALE GENOMIC DNA]</scope>
    <source>
        <strain evidence="3 4">JCM 17899</strain>
    </source>
</reference>
<sequence>MRRGRIARSGIPLMRAEGPLPPSRERPKTSRQIWTQVGAVSAGAHVFYELLSGVAMPFASVIGPVPAATGWGMSTAVVLRMAERADKRHEAVLGVVNGLFLTTVLAHFIHWPKRWRFGVPSLSECEGLCGPILVPYNGILYISGLSAVAGLLENGRRGAVRGAIVPLVGVPVLLRLQRMEFRRLRLQARRNPRWWNRRLQMQPPDRSTSSDPDQQVLGAES</sequence>
<keyword evidence="2" id="KW-1133">Transmembrane helix</keyword>
<gene>
    <name evidence="3" type="ORF">MSEDJ_04280</name>
</gene>
<proteinExistence type="predicted"/>
<dbReference type="AlphaFoldDB" id="A0A7I7QJA5"/>
<feature type="region of interest" description="Disordered" evidence="1">
    <location>
        <begin position="198"/>
        <end position="221"/>
    </location>
</feature>
<dbReference type="EMBL" id="AP022588">
    <property type="protein sequence ID" value="BBY26332.1"/>
    <property type="molecule type" value="Genomic_DNA"/>
</dbReference>
<evidence type="ECO:0000313" key="3">
    <source>
        <dbReference type="EMBL" id="BBY26332.1"/>
    </source>
</evidence>
<dbReference type="Proteomes" id="UP000467193">
    <property type="component" value="Chromosome"/>
</dbReference>
<evidence type="ECO:0000256" key="1">
    <source>
        <dbReference type="SAM" id="MobiDB-lite"/>
    </source>
</evidence>
<accession>A0A7I7QJA5</accession>
<feature type="transmembrane region" description="Helical" evidence="2">
    <location>
        <begin position="91"/>
        <end position="111"/>
    </location>
</feature>
<protein>
    <submittedName>
        <fullName evidence="3">Uncharacterized protein</fullName>
    </submittedName>
</protein>